<name>A0A9N9ALY9_9GLOM</name>
<evidence type="ECO:0000313" key="1">
    <source>
        <dbReference type="EMBL" id="CAG8535641.1"/>
    </source>
</evidence>
<dbReference type="EMBL" id="CAJVPI010000442">
    <property type="protein sequence ID" value="CAG8535641.1"/>
    <property type="molecule type" value="Genomic_DNA"/>
</dbReference>
<dbReference type="OrthoDB" id="2307332at2759"/>
<sequence length="247" mass="27842">MSYSTIIPIDERTSKPSCTQSFPPVQNIKLPSPSDLPVESFLPKKRGRSRTSNAFMIYRKLYFKALAERGCKSKMIDVSRWASAAWAKERVEVKMEFNQFANRLENLYHERLRNAELSSAEEELAACNKTSDNSSQESIVDSSLGRASNGTIDAVTTTPGYIISENDYSTVYSNAIIVNTDANNTQPGHYPWFAYPYVVSSDGQYYSTFQNDPFGSPLARYDDNTFFLPLEGEDLRENGYSNNGISY</sequence>
<dbReference type="Proteomes" id="UP000789739">
    <property type="component" value="Unassembled WGS sequence"/>
</dbReference>
<evidence type="ECO:0000313" key="2">
    <source>
        <dbReference type="Proteomes" id="UP000789739"/>
    </source>
</evidence>
<accession>A0A9N9ALY9</accession>
<protein>
    <submittedName>
        <fullName evidence="1">241_t:CDS:1</fullName>
    </submittedName>
</protein>
<dbReference type="AlphaFoldDB" id="A0A9N9ALY9"/>
<comment type="caution">
    <text evidence="1">The sequence shown here is derived from an EMBL/GenBank/DDBJ whole genome shotgun (WGS) entry which is preliminary data.</text>
</comment>
<dbReference type="InterPro" id="IPR036910">
    <property type="entry name" value="HMG_box_dom_sf"/>
</dbReference>
<gene>
    <name evidence="1" type="ORF">PBRASI_LOCUS4331</name>
</gene>
<reference evidence="1" key="1">
    <citation type="submission" date="2021-06" db="EMBL/GenBank/DDBJ databases">
        <authorList>
            <person name="Kallberg Y."/>
            <person name="Tangrot J."/>
            <person name="Rosling A."/>
        </authorList>
    </citation>
    <scope>NUCLEOTIDE SEQUENCE</scope>
    <source>
        <strain evidence="1">BR232B</strain>
    </source>
</reference>
<dbReference type="SUPFAM" id="SSF47095">
    <property type="entry name" value="HMG-box"/>
    <property type="match status" value="1"/>
</dbReference>
<organism evidence="1 2">
    <name type="scientific">Paraglomus brasilianum</name>
    <dbReference type="NCBI Taxonomy" id="144538"/>
    <lineage>
        <taxon>Eukaryota</taxon>
        <taxon>Fungi</taxon>
        <taxon>Fungi incertae sedis</taxon>
        <taxon>Mucoromycota</taxon>
        <taxon>Glomeromycotina</taxon>
        <taxon>Glomeromycetes</taxon>
        <taxon>Paraglomerales</taxon>
        <taxon>Paraglomeraceae</taxon>
        <taxon>Paraglomus</taxon>
    </lineage>
</organism>
<proteinExistence type="predicted"/>
<keyword evidence="2" id="KW-1185">Reference proteome</keyword>
<dbReference type="Gene3D" id="1.10.30.10">
    <property type="entry name" value="High mobility group box domain"/>
    <property type="match status" value="1"/>
</dbReference>